<gene>
    <name evidence="2" type="ORF">RAJCM14343_1515</name>
</gene>
<comment type="caution">
    <text evidence="2">The sequence shown here is derived from an EMBL/GenBank/DDBJ whole genome shotgun (WGS) entry which is preliminary data.</text>
</comment>
<organism evidence="2 3">
    <name type="scientific">Rhodococcus aetherivorans</name>
    <dbReference type="NCBI Taxonomy" id="191292"/>
    <lineage>
        <taxon>Bacteria</taxon>
        <taxon>Bacillati</taxon>
        <taxon>Actinomycetota</taxon>
        <taxon>Actinomycetes</taxon>
        <taxon>Mycobacteriales</taxon>
        <taxon>Nocardiaceae</taxon>
        <taxon>Rhodococcus</taxon>
    </lineage>
</organism>
<dbReference type="Proteomes" id="UP000325466">
    <property type="component" value="Unassembled WGS sequence"/>
</dbReference>
<reference evidence="2 3" key="1">
    <citation type="journal article" date="2018" name="Biodegradation">
        <title>1,4-Dioxane degradation characteristics of Rhodococcus aetherivorans JCM 14343.</title>
        <authorList>
            <person name="Inoue D."/>
            <person name="Tsunoda T."/>
            <person name="Yamamoto N."/>
            <person name="Ike M."/>
            <person name="Sei K."/>
        </authorList>
    </citation>
    <scope>NUCLEOTIDE SEQUENCE [LARGE SCALE GENOMIC DNA]</scope>
    <source>
        <strain evidence="2 3">JCM 14343</strain>
    </source>
</reference>
<proteinExistence type="predicted"/>
<evidence type="ECO:0000313" key="2">
    <source>
        <dbReference type="EMBL" id="GES36264.1"/>
    </source>
</evidence>
<feature type="region of interest" description="Disordered" evidence="1">
    <location>
        <begin position="160"/>
        <end position="180"/>
    </location>
</feature>
<accession>A0ABQ0YIC1</accession>
<protein>
    <submittedName>
        <fullName evidence="2">Uncharacterized protein</fullName>
    </submittedName>
</protein>
<evidence type="ECO:0000256" key="1">
    <source>
        <dbReference type="SAM" id="MobiDB-lite"/>
    </source>
</evidence>
<sequence>MQARQDVIDVAAFIRRVDTERRQGRPAPHPQPMQTVLGAFHSSPATQTAVQILAAAATARHFGGENSAAARKWEKLAQDNAARLDALRAQQYRQEQSRYVQAQMPPEEIDRRINERVAADRETDKRAFDAAGALALSYVAVKSLPPFDKLADLSREHLTADEPTAVSPDVASSIEGQTPGAQIESVNEEAAVDTGTELGKLGSVLETAGRGVASAIGPVDGDDEVAPPLSPVDMNQLSQELLSAIGAAMSGHPRSVTEMLNIESRPDHTHEVAFVPEMRSERGQDRAVGY</sequence>
<name>A0ABQ0YIC1_9NOCA</name>
<evidence type="ECO:0000313" key="3">
    <source>
        <dbReference type="Proteomes" id="UP000325466"/>
    </source>
</evidence>
<dbReference type="EMBL" id="BLAH01000053">
    <property type="protein sequence ID" value="GES36264.1"/>
    <property type="molecule type" value="Genomic_DNA"/>
</dbReference>
<keyword evidence="3" id="KW-1185">Reference proteome</keyword>